<dbReference type="STRING" id="667725.A0A0L0GAL3"/>
<evidence type="ECO:0000256" key="8">
    <source>
        <dbReference type="ARBA" id="ARBA00023136"/>
    </source>
</evidence>
<dbReference type="PRINTS" id="PR00979">
    <property type="entry name" value="TAFAZZIN"/>
</dbReference>
<dbReference type="CDD" id="cd07989">
    <property type="entry name" value="LPLAT_AGPAT-like"/>
    <property type="match status" value="1"/>
</dbReference>
<evidence type="ECO:0000256" key="7">
    <source>
        <dbReference type="ARBA" id="ARBA00023128"/>
    </source>
</evidence>
<keyword evidence="15" id="KW-1185">Reference proteome</keyword>
<dbReference type="GeneID" id="25902334"/>
<dbReference type="Pfam" id="PF01553">
    <property type="entry name" value="Acyltransferase"/>
    <property type="match status" value="1"/>
</dbReference>
<evidence type="ECO:0000313" key="15">
    <source>
        <dbReference type="Proteomes" id="UP000054560"/>
    </source>
</evidence>
<sequence>MSSAKPPTWTRRVFAALARSAVVRSIPVVALTGAVTTAYVLRPRIEPVFKERNIPPPGYEVPQHPDFNRGPREPFLMALARILVLAPTCSLFRIYAKYFNDFIVDGDLDKYLDNRKPGQGLITCSNHLATVDEPLLFSSLQKFTNVINPYKMRWGLCAQEICFEQGAFLATYFGAGKSLPIVRGNGVMAPNFKKACDKVRFGEWVHIFPEGRVHQSGKLGSDLKWGVGRLVANSDPDAPPPLVVPVYQYGIQNTIKLNKVTNQIESYMPATGLKFVVKIGDPIPIDDILAKYRKQKAEEGGNMQELTDADRWFYKEVVDRVGARLLEMEDEVKSEYGHLFPELTNSQMKAPEVATSESSVISTAT</sequence>
<reference evidence="14 15" key="1">
    <citation type="submission" date="2011-02" db="EMBL/GenBank/DDBJ databases">
        <title>The Genome Sequence of Sphaeroforma arctica JP610.</title>
        <authorList>
            <consortium name="The Broad Institute Genome Sequencing Platform"/>
            <person name="Russ C."/>
            <person name="Cuomo C."/>
            <person name="Young S.K."/>
            <person name="Zeng Q."/>
            <person name="Gargeya S."/>
            <person name="Alvarado L."/>
            <person name="Berlin A."/>
            <person name="Chapman S.B."/>
            <person name="Chen Z."/>
            <person name="Freedman E."/>
            <person name="Gellesch M."/>
            <person name="Goldberg J."/>
            <person name="Griggs A."/>
            <person name="Gujja S."/>
            <person name="Heilman E."/>
            <person name="Heiman D."/>
            <person name="Howarth C."/>
            <person name="Mehta T."/>
            <person name="Neiman D."/>
            <person name="Pearson M."/>
            <person name="Roberts A."/>
            <person name="Saif S."/>
            <person name="Shea T."/>
            <person name="Shenoy N."/>
            <person name="Sisk P."/>
            <person name="Stolte C."/>
            <person name="Sykes S."/>
            <person name="White J."/>
            <person name="Yandava C."/>
            <person name="Burger G."/>
            <person name="Gray M.W."/>
            <person name="Holland P.W.H."/>
            <person name="King N."/>
            <person name="Lang F.B.F."/>
            <person name="Roger A.J."/>
            <person name="Ruiz-Trillo I."/>
            <person name="Haas B."/>
            <person name="Nusbaum C."/>
            <person name="Birren B."/>
        </authorList>
    </citation>
    <scope>NUCLEOTIDE SEQUENCE [LARGE SCALE GENOMIC DNA]</scope>
    <source>
        <strain evidence="14 15">JP610</strain>
    </source>
</reference>
<keyword evidence="5" id="KW-0999">Mitochondrion inner membrane</keyword>
<evidence type="ECO:0000256" key="11">
    <source>
        <dbReference type="ARBA" id="ARBA00047906"/>
    </source>
</evidence>
<keyword evidence="9" id="KW-0012">Acyltransferase</keyword>
<dbReference type="PANTHER" id="PTHR12497:SF0">
    <property type="entry name" value="TAFAZZIN"/>
    <property type="match status" value="1"/>
</dbReference>
<evidence type="ECO:0000256" key="12">
    <source>
        <dbReference type="RuleBase" id="RU365062"/>
    </source>
</evidence>
<dbReference type="SMART" id="SM00563">
    <property type="entry name" value="PlsC"/>
    <property type="match status" value="1"/>
</dbReference>
<comment type="catalytic activity">
    <reaction evidence="11">
        <text>1'-[1,2-diacyl-sn-glycero-3-phospho],3'-[1-acyl-sn-glycero-3-phospho]-glycerol + a 1,2-diacyl-sn-glycero-3-phosphocholine = a cardiolipin + a 1-acyl-sn-glycero-3-phosphocholine</text>
        <dbReference type="Rhea" id="RHEA:33731"/>
        <dbReference type="ChEBI" id="CHEBI:57643"/>
        <dbReference type="ChEBI" id="CHEBI:58168"/>
        <dbReference type="ChEBI" id="CHEBI:62237"/>
        <dbReference type="ChEBI" id="CHEBI:64743"/>
    </reaction>
    <physiologicalReaction direction="left-to-right" evidence="11">
        <dbReference type="Rhea" id="RHEA:33732"/>
    </physiologicalReaction>
    <physiologicalReaction direction="right-to-left" evidence="11">
        <dbReference type="Rhea" id="RHEA:33733"/>
    </physiologicalReaction>
</comment>
<dbReference type="PANTHER" id="PTHR12497">
    <property type="entry name" value="TAZ PROTEIN TAFAZZIN"/>
    <property type="match status" value="1"/>
</dbReference>
<dbReference type="RefSeq" id="XP_014159932.1">
    <property type="nucleotide sequence ID" value="XM_014304457.1"/>
</dbReference>
<proteinExistence type="inferred from homology"/>
<dbReference type="EMBL" id="KQ241672">
    <property type="protein sequence ID" value="KNC86030.1"/>
    <property type="molecule type" value="Genomic_DNA"/>
</dbReference>
<name>A0A0L0GAL3_9EUKA</name>
<dbReference type="InterPro" id="IPR000872">
    <property type="entry name" value="Tafazzin"/>
</dbReference>
<evidence type="ECO:0000259" key="13">
    <source>
        <dbReference type="SMART" id="SM00563"/>
    </source>
</evidence>
<keyword evidence="12" id="KW-0812">Transmembrane</keyword>
<comment type="similarity">
    <text evidence="2 12">Belongs to the taffazin family.</text>
</comment>
<evidence type="ECO:0000256" key="9">
    <source>
        <dbReference type="ARBA" id="ARBA00023315"/>
    </source>
</evidence>
<feature type="transmembrane region" description="Helical" evidence="12">
    <location>
        <begin position="21"/>
        <end position="41"/>
    </location>
</feature>
<keyword evidence="12" id="KW-1133">Transmembrane helix</keyword>
<comment type="subcellular location">
    <subcellularLocation>
        <location evidence="1">Mitochondrion inner membrane</location>
        <topology evidence="1">Peripheral membrane protein</topology>
        <orientation evidence="1">Intermembrane side</orientation>
    </subcellularLocation>
    <subcellularLocation>
        <location evidence="10">Mitochondrion outer membrane</location>
        <topology evidence="10">Peripheral membrane protein</topology>
        <orientation evidence="10">Intermembrane side</orientation>
    </subcellularLocation>
</comment>
<dbReference type="OrthoDB" id="193467at2759"/>
<accession>A0A0L0GAL3</accession>
<evidence type="ECO:0000256" key="1">
    <source>
        <dbReference type="ARBA" id="ARBA00004137"/>
    </source>
</evidence>
<keyword evidence="8 12" id="KW-0472">Membrane</keyword>
<keyword evidence="4" id="KW-1000">Mitochondrion outer membrane</keyword>
<evidence type="ECO:0000256" key="4">
    <source>
        <dbReference type="ARBA" id="ARBA00022787"/>
    </source>
</evidence>
<protein>
    <recommendedName>
        <fullName evidence="12">Tafazzin family protein</fullName>
    </recommendedName>
</protein>
<dbReference type="GO" id="GO:0005741">
    <property type="term" value="C:mitochondrial outer membrane"/>
    <property type="evidence" value="ECO:0007669"/>
    <property type="project" value="UniProtKB-SubCell"/>
</dbReference>
<evidence type="ECO:0000256" key="3">
    <source>
        <dbReference type="ARBA" id="ARBA00022679"/>
    </source>
</evidence>
<keyword evidence="6" id="KW-0443">Lipid metabolism</keyword>
<dbReference type="Proteomes" id="UP000054560">
    <property type="component" value="Unassembled WGS sequence"/>
</dbReference>
<evidence type="ECO:0000256" key="5">
    <source>
        <dbReference type="ARBA" id="ARBA00022792"/>
    </source>
</evidence>
<keyword evidence="3" id="KW-0808">Transferase</keyword>
<dbReference type="GO" id="GO:0005743">
    <property type="term" value="C:mitochondrial inner membrane"/>
    <property type="evidence" value="ECO:0007669"/>
    <property type="project" value="UniProtKB-SubCell"/>
</dbReference>
<feature type="domain" description="Phospholipid/glycerol acyltransferase" evidence="13">
    <location>
        <begin position="121"/>
        <end position="251"/>
    </location>
</feature>
<dbReference type="GO" id="GO:0008374">
    <property type="term" value="F:O-acyltransferase activity"/>
    <property type="evidence" value="ECO:0007669"/>
    <property type="project" value="TreeGrafter"/>
</dbReference>
<evidence type="ECO:0000256" key="6">
    <source>
        <dbReference type="ARBA" id="ARBA00023098"/>
    </source>
</evidence>
<dbReference type="InterPro" id="IPR002123">
    <property type="entry name" value="Plipid/glycerol_acylTrfase"/>
</dbReference>
<evidence type="ECO:0000256" key="2">
    <source>
        <dbReference type="ARBA" id="ARBA00010524"/>
    </source>
</evidence>
<dbReference type="GO" id="GO:0006644">
    <property type="term" value="P:phospholipid metabolic process"/>
    <property type="evidence" value="ECO:0007669"/>
    <property type="project" value="InterPro"/>
</dbReference>
<dbReference type="SUPFAM" id="SSF69593">
    <property type="entry name" value="Glycerol-3-phosphate (1)-acyltransferase"/>
    <property type="match status" value="1"/>
</dbReference>
<dbReference type="eggNOG" id="KOG2847">
    <property type="taxonomic scope" value="Eukaryota"/>
</dbReference>
<organism evidence="14 15">
    <name type="scientific">Sphaeroforma arctica JP610</name>
    <dbReference type="NCBI Taxonomy" id="667725"/>
    <lineage>
        <taxon>Eukaryota</taxon>
        <taxon>Ichthyosporea</taxon>
        <taxon>Ichthyophonida</taxon>
        <taxon>Sphaeroforma</taxon>
    </lineage>
</organism>
<evidence type="ECO:0000256" key="10">
    <source>
        <dbReference type="ARBA" id="ARBA00024323"/>
    </source>
</evidence>
<keyword evidence="7" id="KW-0496">Mitochondrion</keyword>
<evidence type="ECO:0000313" key="14">
    <source>
        <dbReference type="EMBL" id="KNC86030.1"/>
    </source>
</evidence>
<gene>
    <name evidence="14" type="ORF">SARC_01830</name>
</gene>
<dbReference type="AlphaFoldDB" id="A0A0L0GAL3"/>